<keyword evidence="1" id="KW-1133">Transmembrane helix</keyword>
<keyword evidence="3" id="KW-1185">Reference proteome</keyword>
<keyword evidence="1" id="KW-0812">Transmembrane</keyword>
<dbReference type="EMBL" id="KQ991176">
    <property type="protein sequence ID" value="KZV52095.1"/>
    <property type="molecule type" value="Genomic_DNA"/>
</dbReference>
<name>A0A2Z7D0M0_9LAMI</name>
<proteinExistence type="predicted"/>
<dbReference type="OrthoDB" id="31183at2759"/>
<evidence type="ECO:0000313" key="3">
    <source>
        <dbReference type="Proteomes" id="UP000250235"/>
    </source>
</evidence>
<accession>A0A2Z7D0M0</accession>
<gene>
    <name evidence="2" type="ORF">F511_41627</name>
</gene>
<keyword evidence="1" id="KW-0472">Membrane</keyword>
<dbReference type="AlphaFoldDB" id="A0A2Z7D0M0"/>
<dbReference type="Proteomes" id="UP000250235">
    <property type="component" value="Unassembled WGS sequence"/>
</dbReference>
<feature type="transmembrane region" description="Helical" evidence="1">
    <location>
        <begin position="68"/>
        <end position="88"/>
    </location>
</feature>
<sequence>MPLCKRKPLPMVDRKALQSNGAEDSMVVEPCLTVLRNLSSSVYECMKTKTQELIFRNLSILLRNRNAFVIYICMIWMGHAWGSVISTYSEYIICST</sequence>
<reference evidence="2 3" key="1">
    <citation type="journal article" date="2015" name="Proc. Natl. Acad. Sci. U.S.A.">
        <title>The resurrection genome of Boea hygrometrica: A blueprint for survival of dehydration.</title>
        <authorList>
            <person name="Xiao L."/>
            <person name="Yang G."/>
            <person name="Zhang L."/>
            <person name="Yang X."/>
            <person name="Zhao S."/>
            <person name="Ji Z."/>
            <person name="Zhou Q."/>
            <person name="Hu M."/>
            <person name="Wang Y."/>
            <person name="Chen M."/>
            <person name="Xu Y."/>
            <person name="Jin H."/>
            <person name="Xiao X."/>
            <person name="Hu G."/>
            <person name="Bao F."/>
            <person name="Hu Y."/>
            <person name="Wan P."/>
            <person name="Li L."/>
            <person name="Deng X."/>
            <person name="Kuang T."/>
            <person name="Xiang C."/>
            <person name="Zhu J.K."/>
            <person name="Oliver M.J."/>
            <person name="He Y."/>
        </authorList>
    </citation>
    <scope>NUCLEOTIDE SEQUENCE [LARGE SCALE GENOMIC DNA]</scope>
    <source>
        <strain evidence="3">cv. XS01</strain>
    </source>
</reference>
<evidence type="ECO:0000256" key="1">
    <source>
        <dbReference type="SAM" id="Phobius"/>
    </source>
</evidence>
<protein>
    <submittedName>
        <fullName evidence="2">Uncharacterized protein</fullName>
    </submittedName>
</protein>
<evidence type="ECO:0000313" key="2">
    <source>
        <dbReference type="EMBL" id="KZV52095.1"/>
    </source>
</evidence>
<organism evidence="2 3">
    <name type="scientific">Dorcoceras hygrometricum</name>
    <dbReference type="NCBI Taxonomy" id="472368"/>
    <lineage>
        <taxon>Eukaryota</taxon>
        <taxon>Viridiplantae</taxon>
        <taxon>Streptophyta</taxon>
        <taxon>Embryophyta</taxon>
        <taxon>Tracheophyta</taxon>
        <taxon>Spermatophyta</taxon>
        <taxon>Magnoliopsida</taxon>
        <taxon>eudicotyledons</taxon>
        <taxon>Gunneridae</taxon>
        <taxon>Pentapetalae</taxon>
        <taxon>asterids</taxon>
        <taxon>lamiids</taxon>
        <taxon>Lamiales</taxon>
        <taxon>Gesneriaceae</taxon>
        <taxon>Didymocarpoideae</taxon>
        <taxon>Trichosporeae</taxon>
        <taxon>Loxocarpinae</taxon>
        <taxon>Dorcoceras</taxon>
    </lineage>
</organism>